<evidence type="ECO:0000313" key="4">
    <source>
        <dbReference type="Proteomes" id="UP001283361"/>
    </source>
</evidence>
<organism evidence="3 4">
    <name type="scientific">Elysia crispata</name>
    <name type="common">lettuce slug</name>
    <dbReference type="NCBI Taxonomy" id="231223"/>
    <lineage>
        <taxon>Eukaryota</taxon>
        <taxon>Metazoa</taxon>
        <taxon>Spiralia</taxon>
        <taxon>Lophotrochozoa</taxon>
        <taxon>Mollusca</taxon>
        <taxon>Gastropoda</taxon>
        <taxon>Heterobranchia</taxon>
        <taxon>Euthyneura</taxon>
        <taxon>Panpulmonata</taxon>
        <taxon>Sacoglossa</taxon>
        <taxon>Placobranchoidea</taxon>
        <taxon>Plakobranchidae</taxon>
        <taxon>Elysia</taxon>
    </lineage>
</organism>
<dbReference type="InterPro" id="IPR016187">
    <property type="entry name" value="CTDL_fold"/>
</dbReference>
<feature type="chain" id="PRO_5042254444" description="C-type lectin domain-containing protein" evidence="1">
    <location>
        <begin position="19"/>
        <end position="414"/>
    </location>
</feature>
<dbReference type="Gene3D" id="3.10.100.10">
    <property type="entry name" value="Mannose-Binding Protein A, subunit A"/>
    <property type="match status" value="2"/>
</dbReference>
<comment type="caution">
    <text evidence="3">The sequence shown here is derived from an EMBL/GenBank/DDBJ whole genome shotgun (WGS) entry which is preliminary data.</text>
</comment>
<dbReference type="Pfam" id="PF00059">
    <property type="entry name" value="Lectin_C"/>
    <property type="match status" value="2"/>
</dbReference>
<evidence type="ECO:0000313" key="3">
    <source>
        <dbReference type="EMBL" id="KAK3790292.1"/>
    </source>
</evidence>
<dbReference type="AlphaFoldDB" id="A0AAE1E1A1"/>
<dbReference type="CDD" id="cd00037">
    <property type="entry name" value="CLECT"/>
    <property type="match status" value="2"/>
</dbReference>
<keyword evidence="1" id="KW-0732">Signal</keyword>
<dbReference type="Proteomes" id="UP001283361">
    <property type="component" value="Unassembled WGS sequence"/>
</dbReference>
<dbReference type="InterPro" id="IPR001304">
    <property type="entry name" value="C-type_lectin-like"/>
</dbReference>
<dbReference type="PROSITE" id="PS50041">
    <property type="entry name" value="C_TYPE_LECTIN_2"/>
    <property type="match status" value="2"/>
</dbReference>
<dbReference type="InterPro" id="IPR016186">
    <property type="entry name" value="C-type_lectin-like/link_sf"/>
</dbReference>
<keyword evidence="4" id="KW-1185">Reference proteome</keyword>
<name>A0AAE1E1A1_9GAST</name>
<evidence type="ECO:0000259" key="2">
    <source>
        <dbReference type="PROSITE" id="PS50041"/>
    </source>
</evidence>
<protein>
    <recommendedName>
        <fullName evidence="2">C-type lectin domain-containing protein</fullName>
    </recommendedName>
</protein>
<evidence type="ECO:0000256" key="1">
    <source>
        <dbReference type="SAM" id="SignalP"/>
    </source>
</evidence>
<dbReference type="SUPFAM" id="SSF56436">
    <property type="entry name" value="C-type lectin-like"/>
    <property type="match status" value="2"/>
</dbReference>
<dbReference type="InterPro" id="IPR050801">
    <property type="entry name" value="Ca-Dep_Lectins_ImmuneDev"/>
</dbReference>
<proteinExistence type="predicted"/>
<dbReference type="EMBL" id="JAWDGP010001550">
    <property type="protein sequence ID" value="KAK3790292.1"/>
    <property type="molecule type" value="Genomic_DNA"/>
</dbReference>
<reference evidence="3" key="1">
    <citation type="journal article" date="2023" name="G3 (Bethesda)">
        <title>A reference genome for the long-term kleptoplast-retaining sea slug Elysia crispata morphotype clarki.</title>
        <authorList>
            <person name="Eastman K.E."/>
            <person name="Pendleton A.L."/>
            <person name="Shaikh M.A."/>
            <person name="Suttiyut T."/>
            <person name="Ogas R."/>
            <person name="Tomko P."/>
            <person name="Gavelis G."/>
            <person name="Widhalm J.R."/>
            <person name="Wisecaver J.H."/>
        </authorList>
    </citation>
    <scope>NUCLEOTIDE SEQUENCE</scope>
    <source>
        <strain evidence="3">ECLA1</strain>
    </source>
</reference>
<sequence length="414" mass="47066">MCPLLFLVLVIASDFANSATFPPCPPGIDVRINPFYLQIQNGTCFRFVVNHRLTYREATLDCLRDGGTLALAKTEDVNDFLTEQARDHYGVADELWIGLHDMKDESRFIWQDQTEMQYRNFAEGNGLENNWFIKQFEDCVALDPEDGLCFEEIRGEKSAAQHHNLLNSLNEGVEEYTANPRGQELKTISLTAITMKKNPLIRHKEGDFNRFAIASTKMFHSFSFLICLFVAVVTTAPEATVQNSCPGKLLEKFNHFYFQVHDGFCFLFVVNHRTTFVEADKACKKDGGTLAMPKNLALNNHLARKALNHYGVVEELWIGLNDIKSESKFEWADGNEVTWTHFAKGYGPTSNWIIRHIQDCVAINPFDGFWHDFPCIDLLAAVFGTEPKKQFICQYQSVFVGHNVSVAHDNVDSD</sequence>
<dbReference type="PANTHER" id="PTHR22801:SF63">
    <property type="entry name" value="C-TYPE LECTIN DOMAIN-CONTAINING PROTEIN"/>
    <property type="match status" value="1"/>
</dbReference>
<accession>A0AAE1E1A1</accession>
<dbReference type="PANTHER" id="PTHR22801">
    <property type="entry name" value="LITHOSTATHINE"/>
    <property type="match status" value="1"/>
</dbReference>
<gene>
    <name evidence="3" type="ORF">RRG08_034853</name>
</gene>
<dbReference type="SMART" id="SM00034">
    <property type="entry name" value="CLECT"/>
    <property type="match status" value="2"/>
</dbReference>
<feature type="domain" description="C-type lectin" evidence="2">
    <location>
        <begin position="261"/>
        <end position="375"/>
    </location>
</feature>
<feature type="signal peptide" evidence="1">
    <location>
        <begin position="1"/>
        <end position="18"/>
    </location>
</feature>
<feature type="domain" description="C-type lectin" evidence="2">
    <location>
        <begin position="40"/>
        <end position="149"/>
    </location>
</feature>